<feature type="transmembrane region" description="Helical" evidence="1">
    <location>
        <begin position="7"/>
        <end position="25"/>
    </location>
</feature>
<protein>
    <submittedName>
        <fullName evidence="2">Uncharacterized protein</fullName>
    </submittedName>
</protein>
<comment type="caution">
    <text evidence="2">The sequence shown here is derived from an EMBL/GenBank/DDBJ whole genome shotgun (WGS) entry which is preliminary data.</text>
</comment>
<name>A0A0R0CTT9_9GAMM</name>
<keyword evidence="1" id="KW-1133">Transmembrane helix</keyword>
<sequence>MTRRSPAWLSIGFAIALIGVGFKYWQLPGGQAGLPSALLGPGLAAVTVVALLLRAFGTARFWTISLLIAASVPLAVALRWVMAGSADANPGSSLLVDLAMATALGAAAALVGVVIGSLLLLRSSQRPD</sequence>
<feature type="transmembrane region" description="Helical" evidence="1">
    <location>
        <begin position="37"/>
        <end position="56"/>
    </location>
</feature>
<proteinExistence type="predicted"/>
<accession>A0A0R0CTT9</accession>
<evidence type="ECO:0000313" key="3">
    <source>
        <dbReference type="Proteomes" id="UP000052052"/>
    </source>
</evidence>
<dbReference type="EMBL" id="LDJL01000015">
    <property type="protein sequence ID" value="KRG68296.1"/>
    <property type="molecule type" value="Genomic_DNA"/>
</dbReference>
<reference evidence="2 3" key="1">
    <citation type="submission" date="2015-05" db="EMBL/GenBank/DDBJ databases">
        <title>Genome sequencing and analysis of members of genus Stenotrophomonas.</title>
        <authorList>
            <person name="Patil P.P."/>
            <person name="Midha S."/>
            <person name="Patil P.B."/>
        </authorList>
    </citation>
    <scope>NUCLEOTIDE SEQUENCE [LARGE SCALE GENOMIC DNA]</scope>
    <source>
        <strain evidence="2 3">DSM 21858</strain>
    </source>
</reference>
<keyword evidence="1" id="KW-0812">Transmembrane</keyword>
<keyword evidence="3" id="KW-1185">Reference proteome</keyword>
<keyword evidence="1" id="KW-0472">Membrane</keyword>
<dbReference type="PATRIC" id="fig|344882.3.peg.1037"/>
<dbReference type="AlphaFoldDB" id="A0A0R0CTT9"/>
<dbReference type="STRING" id="344882.ABB29_13285"/>
<evidence type="ECO:0000313" key="2">
    <source>
        <dbReference type="EMBL" id="KRG68296.1"/>
    </source>
</evidence>
<organism evidence="2 3">
    <name type="scientific">Pseudoxanthomonas dokdonensis</name>
    <dbReference type="NCBI Taxonomy" id="344882"/>
    <lineage>
        <taxon>Bacteria</taxon>
        <taxon>Pseudomonadati</taxon>
        <taxon>Pseudomonadota</taxon>
        <taxon>Gammaproteobacteria</taxon>
        <taxon>Lysobacterales</taxon>
        <taxon>Lysobacteraceae</taxon>
        <taxon>Pseudoxanthomonas</taxon>
    </lineage>
</organism>
<feature type="transmembrane region" description="Helical" evidence="1">
    <location>
        <begin position="94"/>
        <end position="121"/>
    </location>
</feature>
<evidence type="ECO:0000256" key="1">
    <source>
        <dbReference type="SAM" id="Phobius"/>
    </source>
</evidence>
<gene>
    <name evidence="2" type="ORF">ABB29_13285</name>
</gene>
<dbReference type="OrthoDB" id="5986196at2"/>
<feature type="transmembrane region" description="Helical" evidence="1">
    <location>
        <begin position="61"/>
        <end position="82"/>
    </location>
</feature>
<dbReference type="Proteomes" id="UP000052052">
    <property type="component" value="Unassembled WGS sequence"/>
</dbReference>
<dbReference type="RefSeq" id="WP_057659863.1">
    <property type="nucleotide sequence ID" value="NZ_LDJL01000015.1"/>
</dbReference>